<dbReference type="Gene3D" id="1.10.1740.120">
    <property type="match status" value="1"/>
</dbReference>
<evidence type="ECO:0000313" key="2">
    <source>
        <dbReference type="Proteomes" id="UP001221757"/>
    </source>
</evidence>
<sequence length="52" mass="5236">ACLFDLASTVTACGPAIAGKGANIFSDISCLVAAIEELDNIPDSCVACVAQY</sequence>
<comment type="caution">
    <text evidence="1">The sequence shown here is derived from an EMBL/GenBank/DDBJ whole genome shotgun (WGS) entry which is preliminary data.</text>
</comment>
<accession>A0AAD7E209</accession>
<evidence type="ECO:0000313" key="1">
    <source>
        <dbReference type="EMBL" id="KAJ7703514.1"/>
    </source>
</evidence>
<reference evidence="1" key="1">
    <citation type="submission" date="2023-03" db="EMBL/GenBank/DDBJ databases">
        <title>Massive genome expansion in bonnet fungi (Mycena s.s.) driven by repeated elements and novel gene families across ecological guilds.</title>
        <authorList>
            <consortium name="Lawrence Berkeley National Laboratory"/>
            <person name="Harder C.B."/>
            <person name="Miyauchi S."/>
            <person name="Viragh M."/>
            <person name="Kuo A."/>
            <person name="Thoen E."/>
            <person name="Andreopoulos B."/>
            <person name="Lu D."/>
            <person name="Skrede I."/>
            <person name="Drula E."/>
            <person name="Henrissat B."/>
            <person name="Morin E."/>
            <person name="Kohler A."/>
            <person name="Barry K."/>
            <person name="LaButti K."/>
            <person name="Morin E."/>
            <person name="Salamov A."/>
            <person name="Lipzen A."/>
            <person name="Mereny Z."/>
            <person name="Hegedus B."/>
            <person name="Baldrian P."/>
            <person name="Stursova M."/>
            <person name="Weitz H."/>
            <person name="Taylor A."/>
            <person name="Grigoriev I.V."/>
            <person name="Nagy L.G."/>
            <person name="Martin F."/>
            <person name="Kauserud H."/>
        </authorList>
    </citation>
    <scope>NUCLEOTIDE SEQUENCE</scope>
    <source>
        <strain evidence="1">CBHHK067</strain>
    </source>
</reference>
<name>A0AAD7E209_MYCRO</name>
<protein>
    <recommendedName>
        <fullName evidence="3">Fungal calcium binding protein domain-containing protein</fullName>
    </recommendedName>
</protein>
<dbReference type="AlphaFoldDB" id="A0AAD7E209"/>
<keyword evidence="2" id="KW-1185">Reference proteome</keyword>
<evidence type="ECO:0008006" key="3">
    <source>
        <dbReference type="Google" id="ProtNLM"/>
    </source>
</evidence>
<gene>
    <name evidence="1" type="ORF">B0H17DRAFT_911255</name>
</gene>
<dbReference type="EMBL" id="JARKIE010000012">
    <property type="protein sequence ID" value="KAJ7703514.1"/>
    <property type="molecule type" value="Genomic_DNA"/>
</dbReference>
<organism evidence="1 2">
    <name type="scientific">Mycena rosella</name>
    <name type="common">Pink bonnet</name>
    <name type="synonym">Agaricus rosellus</name>
    <dbReference type="NCBI Taxonomy" id="1033263"/>
    <lineage>
        <taxon>Eukaryota</taxon>
        <taxon>Fungi</taxon>
        <taxon>Dikarya</taxon>
        <taxon>Basidiomycota</taxon>
        <taxon>Agaricomycotina</taxon>
        <taxon>Agaricomycetes</taxon>
        <taxon>Agaricomycetidae</taxon>
        <taxon>Agaricales</taxon>
        <taxon>Marasmiineae</taxon>
        <taxon>Mycenaceae</taxon>
        <taxon>Mycena</taxon>
    </lineage>
</organism>
<proteinExistence type="predicted"/>
<feature type="non-terminal residue" evidence="1">
    <location>
        <position position="52"/>
    </location>
</feature>
<dbReference type="Proteomes" id="UP001221757">
    <property type="component" value="Unassembled WGS sequence"/>
</dbReference>
<feature type="non-terminal residue" evidence="1">
    <location>
        <position position="1"/>
    </location>
</feature>